<proteinExistence type="predicted"/>
<dbReference type="EMBL" id="WKFB01000126">
    <property type="protein sequence ID" value="KAF6734731.1"/>
    <property type="molecule type" value="Genomic_DNA"/>
</dbReference>
<dbReference type="AlphaFoldDB" id="A0A834FIG6"/>
<feature type="compositionally biased region" description="Basic and acidic residues" evidence="1">
    <location>
        <begin position="73"/>
        <end position="85"/>
    </location>
</feature>
<comment type="caution">
    <text evidence="2">The sequence shown here is derived from an EMBL/GenBank/DDBJ whole genome shotgun (WGS) entry which is preliminary data.</text>
</comment>
<feature type="region of interest" description="Disordered" evidence="1">
    <location>
        <begin position="60"/>
        <end position="85"/>
    </location>
</feature>
<evidence type="ECO:0000313" key="3">
    <source>
        <dbReference type="Proteomes" id="UP000646548"/>
    </source>
</evidence>
<dbReference type="Proteomes" id="UP000646548">
    <property type="component" value="Unassembled WGS sequence"/>
</dbReference>
<evidence type="ECO:0000256" key="1">
    <source>
        <dbReference type="SAM" id="MobiDB-lite"/>
    </source>
</evidence>
<evidence type="ECO:0000313" key="2">
    <source>
        <dbReference type="EMBL" id="KAF6734731.1"/>
    </source>
</evidence>
<reference evidence="2" key="1">
    <citation type="journal article" name="BMC Genomics">
        <title>Long-read sequencing and de novo genome assembly of marine medaka (Oryzias melastigma).</title>
        <authorList>
            <person name="Liang P."/>
            <person name="Saqib H.S.A."/>
            <person name="Ni X."/>
            <person name="Shen Y."/>
        </authorList>
    </citation>
    <scope>NUCLEOTIDE SEQUENCE</scope>
    <source>
        <strain evidence="2">Bigg-433</strain>
    </source>
</reference>
<organism evidence="2 3">
    <name type="scientific">Oryzias melastigma</name>
    <name type="common">Marine medaka</name>
    <dbReference type="NCBI Taxonomy" id="30732"/>
    <lineage>
        <taxon>Eukaryota</taxon>
        <taxon>Metazoa</taxon>
        <taxon>Chordata</taxon>
        <taxon>Craniata</taxon>
        <taxon>Vertebrata</taxon>
        <taxon>Euteleostomi</taxon>
        <taxon>Actinopterygii</taxon>
        <taxon>Neopterygii</taxon>
        <taxon>Teleostei</taxon>
        <taxon>Neoteleostei</taxon>
        <taxon>Acanthomorphata</taxon>
        <taxon>Ovalentaria</taxon>
        <taxon>Atherinomorphae</taxon>
        <taxon>Beloniformes</taxon>
        <taxon>Adrianichthyidae</taxon>
        <taxon>Oryziinae</taxon>
        <taxon>Oryzias</taxon>
    </lineage>
</organism>
<accession>A0A834FIG6</accession>
<name>A0A834FIG6_ORYME</name>
<protein>
    <submittedName>
        <fullName evidence="2">Uncharacterized protein</fullName>
    </submittedName>
</protein>
<sequence length="85" mass="9437">MASPSPRGEASLSECGRMSITRSHVMALANDVPAIWAWHQSSYVTHPVLPLRYHTAPSARLGRGETRLQQTERAGRQGRREGEKV</sequence>
<gene>
    <name evidence="2" type="ORF">FQA47_013390</name>
</gene>